<comment type="pathway">
    <text evidence="1">Porphyrin-containing compound metabolism; siroheme biosynthesis; sirohydrochlorin from precorrin-2: step 1/1.</text>
</comment>
<dbReference type="EC" id="1.3.1.76" evidence="2"/>
<dbReference type="InterPro" id="IPR036291">
    <property type="entry name" value="NAD(P)-bd_dom_sf"/>
</dbReference>
<dbReference type="GO" id="GO:0004325">
    <property type="term" value="F:ferrochelatase activity"/>
    <property type="evidence" value="ECO:0007669"/>
    <property type="project" value="InterPro"/>
</dbReference>
<protein>
    <recommendedName>
        <fullName evidence="2">precorrin-2 dehydrogenase</fullName>
        <ecNumber evidence="2">1.3.1.76</ecNumber>
    </recommendedName>
</protein>
<evidence type="ECO:0000313" key="9">
    <source>
        <dbReference type="EMBL" id="SUJ08477.1"/>
    </source>
</evidence>
<dbReference type="OrthoDB" id="9773765at2"/>
<evidence type="ECO:0000256" key="4">
    <source>
        <dbReference type="ARBA" id="ARBA00023027"/>
    </source>
</evidence>
<evidence type="ECO:0000259" key="7">
    <source>
        <dbReference type="Pfam" id="PF14824"/>
    </source>
</evidence>
<dbReference type="InterPro" id="IPR006367">
    <property type="entry name" value="Sirohaem_synthase_N"/>
</dbReference>
<dbReference type="Proteomes" id="UP000321598">
    <property type="component" value="Unassembled WGS sequence"/>
</dbReference>
<dbReference type="SUPFAM" id="SSF51735">
    <property type="entry name" value="NAD(P)-binding Rossmann-fold domains"/>
    <property type="match status" value="1"/>
</dbReference>
<keyword evidence="3 9" id="KW-0560">Oxidoreductase</keyword>
<evidence type="ECO:0000313" key="8">
    <source>
        <dbReference type="EMBL" id="GEQ00309.1"/>
    </source>
</evidence>
<evidence type="ECO:0000256" key="1">
    <source>
        <dbReference type="ARBA" id="ARBA00005010"/>
    </source>
</evidence>
<dbReference type="Pfam" id="PF13241">
    <property type="entry name" value="NAD_binding_7"/>
    <property type="match status" value="1"/>
</dbReference>
<reference evidence="9 10" key="1">
    <citation type="submission" date="2018-06" db="EMBL/GenBank/DDBJ databases">
        <authorList>
            <consortium name="Pathogen Informatics"/>
            <person name="Doyle S."/>
        </authorList>
    </citation>
    <scope>NUCLEOTIDE SEQUENCE [LARGE SCALE GENOMIC DNA]</scope>
    <source>
        <strain evidence="9 10">NCTC12413</strain>
    </source>
</reference>
<comment type="catalytic activity">
    <reaction evidence="6">
        <text>precorrin-2 + NAD(+) = sirohydrochlorin + NADH + 2 H(+)</text>
        <dbReference type="Rhea" id="RHEA:15613"/>
        <dbReference type="ChEBI" id="CHEBI:15378"/>
        <dbReference type="ChEBI" id="CHEBI:57540"/>
        <dbReference type="ChEBI" id="CHEBI:57945"/>
        <dbReference type="ChEBI" id="CHEBI:58351"/>
        <dbReference type="ChEBI" id="CHEBI:58827"/>
        <dbReference type="EC" id="1.3.1.76"/>
    </reaction>
</comment>
<dbReference type="STRING" id="1212545.SARL_01361"/>
<name>A0A380BWD6_9STAP</name>
<keyword evidence="4" id="KW-0520">NAD</keyword>
<evidence type="ECO:0000313" key="10">
    <source>
        <dbReference type="Proteomes" id="UP000254956"/>
    </source>
</evidence>
<evidence type="ECO:0000256" key="2">
    <source>
        <dbReference type="ARBA" id="ARBA00012400"/>
    </source>
</evidence>
<dbReference type="Gene3D" id="1.10.8.610">
    <property type="entry name" value="SirC, precorrin-2 dehydrogenase, C-terminal helical domain-like"/>
    <property type="match status" value="1"/>
</dbReference>
<dbReference type="Pfam" id="PF14824">
    <property type="entry name" value="Sirohm_synth_M"/>
    <property type="match status" value="1"/>
</dbReference>
<proteinExistence type="predicted"/>
<gene>
    <name evidence="9" type="primary">sirC_2</name>
    <name evidence="9" type="ORF">NCTC12413_00281</name>
    <name evidence="8" type="ORF">SAR03_13460</name>
</gene>
<dbReference type="GO" id="GO:0043115">
    <property type="term" value="F:precorrin-2 dehydrogenase activity"/>
    <property type="evidence" value="ECO:0007669"/>
    <property type="project" value="UniProtKB-EC"/>
</dbReference>
<reference evidence="8 11" key="2">
    <citation type="submission" date="2019-07" db="EMBL/GenBank/DDBJ databases">
        <title>Whole genome shotgun sequence of Staphylococcus arlettae NBRC 109765.</title>
        <authorList>
            <person name="Hosoyama A."/>
            <person name="Uohara A."/>
            <person name="Ohji S."/>
            <person name="Ichikawa N."/>
        </authorList>
    </citation>
    <scope>NUCLEOTIDE SEQUENCE [LARGE SCALE GENOMIC DNA]</scope>
    <source>
        <strain evidence="8 11">NBRC 109765</strain>
    </source>
</reference>
<keyword evidence="11" id="KW-1185">Reference proteome</keyword>
<dbReference type="UniPathway" id="UPA00262">
    <property type="reaction ID" value="UER00222"/>
</dbReference>
<dbReference type="Proteomes" id="UP000254956">
    <property type="component" value="Unassembled WGS sequence"/>
</dbReference>
<evidence type="ECO:0000313" key="11">
    <source>
        <dbReference type="Proteomes" id="UP000321598"/>
    </source>
</evidence>
<dbReference type="PANTHER" id="PTHR35330:SF1">
    <property type="entry name" value="SIROHEME BIOSYNTHESIS PROTEIN MET8"/>
    <property type="match status" value="1"/>
</dbReference>
<accession>A0A380BWD6</accession>
<dbReference type="GO" id="GO:0019354">
    <property type="term" value="P:siroheme biosynthetic process"/>
    <property type="evidence" value="ECO:0007669"/>
    <property type="project" value="UniProtKB-UniPathway"/>
</dbReference>
<dbReference type="AlphaFoldDB" id="A0A380BWD6"/>
<dbReference type="InterPro" id="IPR028281">
    <property type="entry name" value="Sirohaem_synthase_central"/>
</dbReference>
<dbReference type="Gene3D" id="3.40.50.720">
    <property type="entry name" value="NAD(P)-binding Rossmann-like Domain"/>
    <property type="match status" value="1"/>
</dbReference>
<evidence type="ECO:0000256" key="3">
    <source>
        <dbReference type="ARBA" id="ARBA00023002"/>
    </source>
</evidence>
<organism evidence="9 10">
    <name type="scientific">Staphylococcus arlettae</name>
    <dbReference type="NCBI Taxonomy" id="29378"/>
    <lineage>
        <taxon>Bacteria</taxon>
        <taxon>Bacillati</taxon>
        <taxon>Bacillota</taxon>
        <taxon>Bacilli</taxon>
        <taxon>Bacillales</taxon>
        <taxon>Staphylococcaceae</taxon>
        <taxon>Staphylococcus</taxon>
    </lineage>
</organism>
<dbReference type="InterPro" id="IPR042518">
    <property type="entry name" value="SirC_C"/>
</dbReference>
<dbReference type="NCBIfam" id="NF005222">
    <property type="entry name" value="PRK06718.1"/>
    <property type="match status" value="1"/>
</dbReference>
<feature type="domain" description="Siroheme synthase central" evidence="7">
    <location>
        <begin position="118"/>
        <end position="138"/>
    </location>
</feature>
<dbReference type="EMBL" id="BKAV01000010">
    <property type="protein sequence ID" value="GEQ00309.1"/>
    <property type="molecule type" value="Genomic_DNA"/>
</dbReference>
<dbReference type="EMBL" id="UGZE01000001">
    <property type="protein sequence ID" value="SUJ08477.1"/>
    <property type="molecule type" value="Genomic_DNA"/>
</dbReference>
<dbReference type="Pfam" id="PF22440">
    <property type="entry name" value="SirC_C"/>
    <property type="match status" value="1"/>
</dbReference>
<evidence type="ECO:0000256" key="6">
    <source>
        <dbReference type="ARBA" id="ARBA00047561"/>
    </source>
</evidence>
<keyword evidence="5" id="KW-0627">Porphyrin biosynthesis</keyword>
<dbReference type="RefSeq" id="WP_002509053.1">
    <property type="nucleotide sequence ID" value="NZ_BKAV01000010.1"/>
</dbReference>
<sequence length="203" mass="22921">MAHMPILLDLTNKSIVIIGGGAIAERRVNKLMQFDAYITVMSPTLTAKLQKLYEQQQIQWLAQDYSIHQLPPAALVVVATNNKAVNRMVKQELPQQTLLNMASDSEQGDVVFPGILKRGKLSISVSTSGASPKLTTAILAELQQQFPPDYEQYVDFLYTCRQQIKQSNISHAEQQKLLATVLDDKYQYKQFQQQLLSWLAENI</sequence>
<dbReference type="InterPro" id="IPR028161">
    <property type="entry name" value="Met8-like"/>
</dbReference>
<evidence type="ECO:0000256" key="5">
    <source>
        <dbReference type="ARBA" id="ARBA00023244"/>
    </source>
</evidence>
<dbReference type="SUPFAM" id="SSF75615">
    <property type="entry name" value="Siroheme synthase middle domains-like"/>
    <property type="match status" value="1"/>
</dbReference>
<dbReference type="PANTHER" id="PTHR35330">
    <property type="entry name" value="SIROHEME BIOSYNTHESIS PROTEIN MET8"/>
    <property type="match status" value="1"/>
</dbReference>
<dbReference type="NCBIfam" id="TIGR01470">
    <property type="entry name" value="cysG_Nterm"/>
    <property type="match status" value="1"/>
</dbReference>